<feature type="non-terminal residue" evidence="2">
    <location>
        <position position="1"/>
    </location>
</feature>
<dbReference type="Proteomes" id="UP001239994">
    <property type="component" value="Unassembled WGS sequence"/>
</dbReference>
<feature type="compositionally biased region" description="Basic residues" evidence="1">
    <location>
        <begin position="431"/>
        <end position="447"/>
    </location>
</feature>
<evidence type="ECO:0000313" key="2">
    <source>
        <dbReference type="EMBL" id="KAK1787662.1"/>
    </source>
</evidence>
<gene>
    <name evidence="2" type="ORF">P4O66_016155</name>
</gene>
<reference evidence="2" key="1">
    <citation type="submission" date="2023-03" db="EMBL/GenBank/DDBJ databases">
        <title>Electrophorus voltai genome.</title>
        <authorList>
            <person name="Bian C."/>
        </authorList>
    </citation>
    <scope>NUCLEOTIDE SEQUENCE</scope>
    <source>
        <strain evidence="2">CB-2022</strain>
        <tissue evidence="2">Muscle</tissue>
    </source>
</reference>
<accession>A0AAD8YUS2</accession>
<protein>
    <submittedName>
        <fullName evidence="2">Uncharacterized protein</fullName>
    </submittedName>
</protein>
<evidence type="ECO:0000256" key="1">
    <source>
        <dbReference type="SAM" id="MobiDB-lite"/>
    </source>
</evidence>
<sequence length="447" mass="49941">MDRVCREKRGGSAVQVDLQYMWICSTCGSAVQVDLQYVWICSTGRSAVQLDLQYIWICSTGRSAVCVDLQYSYFLQCSVLKVEATSSENRDPKQLDSPAVEHNYNATKTKCFTSRDDICPLPEAGSEKHSQPGAQSEAFPHLQRLQGRLFSYRSLTAPFCTRSVPLPFSAHPEHPLGRPVRWASKVFPTATPQSLYTLGPPTRSAVAPPLGLASLSASFSAGPRRDCRSRRLAEPTDRVAANADKLASCDHVFREASCTARMQVAPDTRRICVNAQLTLSSKLQLSKFTYRASRRTIVLAKRQRPDEETSLLTRERNKEPKQEKKKETLINPQMCYSLPTRPYPNESRAINRTRIPNSLWIKVPEIPRGAGSINTPLRRTKGSSDSCSLVKRGIIHQGASRKEKCLLIRVSEEVGLPGQQIEQDTPEAGHIHGRRTHSCRTHAQVRT</sequence>
<dbReference type="EMBL" id="JAROKS010000023">
    <property type="protein sequence ID" value="KAK1787662.1"/>
    <property type="molecule type" value="Genomic_DNA"/>
</dbReference>
<feature type="region of interest" description="Disordered" evidence="1">
    <location>
        <begin position="303"/>
        <end position="326"/>
    </location>
</feature>
<dbReference type="AlphaFoldDB" id="A0AAD8YUS2"/>
<evidence type="ECO:0000313" key="3">
    <source>
        <dbReference type="Proteomes" id="UP001239994"/>
    </source>
</evidence>
<organism evidence="2 3">
    <name type="scientific">Electrophorus voltai</name>
    <dbReference type="NCBI Taxonomy" id="2609070"/>
    <lineage>
        <taxon>Eukaryota</taxon>
        <taxon>Metazoa</taxon>
        <taxon>Chordata</taxon>
        <taxon>Craniata</taxon>
        <taxon>Vertebrata</taxon>
        <taxon>Euteleostomi</taxon>
        <taxon>Actinopterygii</taxon>
        <taxon>Neopterygii</taxon>
        <taxon>Teleostei</taxon>
        <taxon>Ostariophysi</taxon>
        <taxon>Gymnotiformes</taxon>
        <taxon>Gymnotoidei</taxon>
        <taxon>Gymnotidae</taxon>
        <taxon>Electrophorus</taxon>
    </lineage>
</organism>
<keyword evidence="3" id="KW-1185">Reference proteome</keyword>
<name>A0AAD8YUS2_9TELE</name>
<proteinExistence type="predicted"/>
<comment type="caution">
    <text evidence="2">The sequence shown here is derived from an EMBL/GenBank/DDBJ whole genome shotgun (WGS) entry which is preliminary data.</text>
</comment>
<feature type="region of interest" description="Disordered" evidence="1">
    <location>
        <begin position="423"/>
        <end position="447"/>
    </location>
</feature>